<keyword evidence="2" id="KW-1185">Reference proteome</keyword>
<dbReference type="EMBL" id="JBJJXI010000122">
    <property type="protein sequence ID" value="KAL3389761.1"/>
    <property type="molecule type" value="Genomic_DNA"/>
</dbReference>
<name>A0ABD2WA79_9HYME</name>
<dbReference type="PANTHER" id="PTHR46579:SF1">
    <property type="entry name" value="F5_8 TYPE C DOMAIN-CONTAINING PROTEIN"/>
    <property type="match status" value="1"/>
</dbReference>
<dbReference type="PANTHER" id="PTHR46579">
    <property type="entry name" value="F5/8 TYPE C DOMAIN-CONTAINING PROTEIN-RELATED"/>
    <property type="match status" value="1"/>
</dbReference>
<gene>
    <name evidence="1" type="ORF">TKK_015124</name>
</gene>
<reference evidence="1 2" key="1">
    <citation type="journal article" date="2024" name="bioRxiv">
        <title>A reference genome for Trichogramma kaykai: A tiny desert-dwelling parasitoid wasp with competing sex-ratio distorters.</title>
        <authorList>
            <person name="Culotta J."/>
            <person name="Lindsey A.R."/>
        </authorList>
    </citation>
    <scope>NUCLEOTIDE SEQUENCE [LARGE SCALE GENOMIC DNA]</scope>
    <source>
        <strain evidence="1 2">KSX58</strain>
    </source>
</reference>
<evidence type="ECO:0000313" key="2">
    <source>
        <dbReference type="Proteomes" id="UP001627154"/>
    </source>
</evidence>
<organism evidence="1 2">
    <name type="scientific">Trichogramma kaykai</name>
    <dbReference type="NCBI Taxonomy" id="54128"/>
    <lineage>
        <taxon>Eukaryota</taxon>
        <taxon>Metazoa</taxon>
        <taxon>Ecdysozoa</taxon>
        <taxon>Arthropoda</taxon>
        <taxon>Hexapoda</taxon>
        <taxon>Insecta</taxon>
        <taxon>Pterygota</taxon>
        <taxon>Neoptera</taxon>
        <taxon>Endopterygota</taxon>
        <taxon>Hymenoptera</taxon>
        <taxon>Apocrita</taxon>
        <taxon>Proctotrupomorpha</taxon>
        <taxon>Chalcidoidea</taxon>
        <taxon>Trichogrammatidae</taxon>
        <taxon>Trichogramma</taxon>
    </lineage>
</organism>
<accession>A0ABD2WA79</accession>
<proteinExistence type="predicted"/>
<sequence>MTNCAESEGELGIKYPSPLICLPYFNIVDGIIPDYMHSCLEGVAARMLNYFLDNMTDNTIEELDEQMKKIKPPDQLQRLTRLISERDDWKAREWENFVLYYSIPILKSKISERKFNHWLLFVEGLYIVLQDKIDISELDRANVLFHNFVADMADNHEARAMTYNTHILLHICRSVFNWGPVWANSTFCFESANQHVLNAIKCARGASHQVVRFVNQSHSLLNLENSLFPIENQDVLNYCSEVLESKAKNALTMSLGITYLGKSRYIDKETAESLHLSQSSLIFYKMSQNGC</sequence>
<evidence type="ECO:0000313" key="1">
    <source>
        <dbReference type="EMBL" id="KAL3389761.1"/>
    </source>
</evidence>
<comment type="caution">
    <text evidence="1">The sequence shown here is derived from an EMBL/GenBank/DDBJ whole genome shotgun (WGS) entry which is preliminary data.</text>
</comment>
<dbReference type="AlphaFoldDB" id="A0ABD2WA79"/>
<protein>
    <submittedName>
        <fullName evidence="1">Uncharacterized protein</fullName>
    </submittedName>
</protein>
<dbReference type="Proteomes" id="UP001627154">
    <property type="component" value="Unassembled WGS sequence"/>
</dbReference>